<feature type="domain" description="N-acetyltransferase" evidence="1">
    <location>
        <begin position="3"/>
        <end position="176"/>
    </location>
</feature>
<protein>
    <recommendedName>
        <fullName evidence="1">N-acetyltransferase domain-containing protein</fullName>
    </recommendedName>
</protein>
<reference evidence="2" key="1">
    <citation type="submission" date="2022-09" db="EMBL/GenBank/DDBJ databases">
        <title>Actin cytoskeleton and complex cell architecture in an #Asgard archaeon.</title>
        <authorList>
            <person name="Ponce Toledo R.I."/>
            <person name="Schleper C."/>
            <person name="Rodrigues Oliveira T."/>
            <person name="Wollweber F."/>
            <person name="Xu J."/>
            <person name="Rittmann S."/>
            <person name="Klingl A."/>
            <person name="Pilhofer M."/>
        </authorList>
    </citation>
    <scope>NUCLEOTIDE SEQUENCE</scope>
    <source>
        <strain evidence="2">B-35</strain>
    </source>
</reference>
<dbReference type="Pfam" id="PF00583">
    <property type="entry name" value="Acetyltransf_1"/>
    <property type="match status" value="1"/>
</dbReference>
<evidence type="ECO:0000313" key="2">
    <source>
        <dbReference type="EMBL" id="UYP46843.1"/>
    </source>
</evidence>
<evidence type="ECO:0000259" key="1">
    <source>
        <dbReference type="PROSITE" id="PS51186"/>
    </source>
</evidence>
<dbReference type="Proteomes" id="UP001208689">
    <property type="component" value="Chromosome"/>
</dbReference>
<dbReference type="EMBL" id="CP104013">
    <property type="protein sequence ID" value="UYP46843.1"/>
    <property type="molecule type" value="Genomic_DNA"/>
</dbReference>
<keyword evidence="3" id="KW-1185">Reference proteome</keyword>
<proteinExistence type="predicted"/>
<dbReference type="SUPFAM" id="SSF55729">
    <property type="entry name" value="Acyl-CoA N-acyltransferases (Nat)"/>
    <property type="match status" value="1"/>
</dbReference>
<dbReference type="CDD" id="cd04301">
    <property type="entry name" value="NAT_SF"/>
    <property type="match status" value="1"/>
</dbReference>
<evidence type="ECO:0000313" key="3">
    <source>
        <dbReference type="Proteomes" id="UP001208689"/>
    </source>
</evidence>
<dbReference type="InterPro" id="IPR000182">
    <property type="entry name" value="GNAT_dom"/>
</dbReference>
<dbReference type="InterPro" id="IPR016181">
    <property type="entry name" value="Acyl_CoA_acyltransferase"/>
</dbReference>
<gene>
    <name evidence="2" type="ORF">NEF87_003128</name>
</gene>
<name>A0ABY6HTK0_9ARCH</name>
<dbReference type="PROSITE" id="PS51186">
    <property type="entry name" value="GNAT"/>
    <property type="match status" value="1"/>
</dbReference>
<organism evidence="2 3">
    <name type="scientific">Candidatus Lokiarchaeum ossiferum</name>
    <dbReference type="NCBI Taxonomy" id="2951803"/>
    <lineage>
        <taxon>Archaea</taxon>
        <taxon>Promethearchaeati</taxon>
        <taxon>Promethearchaeota</taxon>
        <taxon>Promethearchaeia</taxon>
        <taxon>Promethearchaeales</taxon>
        <taxon>Promethearchaeaceae</taxon>
        <taxon>Candidatus Lokiarchaeum</taxon>
    </lineage>
</organism>
<dbReference type="Gene3D" id="3.40.630.30">
    <property type="match status" value="1"/>
</dbReference>
<sequence length="176" mass="20734">MDMNIRVARLEDALEIATVRVLSWKKAYRNLISDHYLDSLTIPERVPKWIKRINQTKIDPSRIFVIQDSDLRIVGYTWCGIPRNYSDVVDGELYAMYILPEYWQQGIGTQLFFKVVQYFEELGYQSMLIWALSQNSACEFYQKLGGIPTYVDFITHAEEKYEETGFVWSTLPSKMY</sequence>
<accession>A0ABY6HTK0</accession>